<dbReference type="OrthoDB" id="9795056at2"/>
<dbReference type="Gene3D" id="1.20.1260.10">
    <property type="match status" value="1"/>
</dbReference>
<evidence type="ECO:0000313" key="2">
    <source>
        <dbReference type="Proteomes" id="UP000003688"/>
    </source>
</evidence>
<dbReference type="PANTHER" id="PTHR30565">
    <property type="entry name" value="PROTEIN YCIF"/>
    <property type="match status" value="1"/>
</dbReference>
<gene>
    <name evidence="1" type="ORF">Cflav_PD2218</name>
</gene>
<dbReference type="InterPro" id="IPR009078">
    <property type="entry name" value="Ferritin-like_SF"/>
</dbReference>
<dbReference type="PANTHER" id="PTHR30565:SF9">
    <property type="entry name" value="PROTEIN YCIF"/>
    <property type="match status" value="1"/>
</dbReference>
<dbReference type="InterPro" id="IPR010287">
    <property type="entry name" value="DUF892_YciF-like"/>
</dbReference>
<dbReference type="STRING" id="320771.Cflav_PD2218"/>
<name>B9XM97_PEDPL</name>
<keyword evidence="2" id="KW-1185">Reference proteome</keyword>
<dbReference type="CDD" id="cd07909">
    <property type="entry name" value="YciF"/>
    <property type="match status" value="1"/>
</dbReference>
<dbReference type="AlphaFoldDB" id="B9XM97"/>
<dbReference type="RefSeq" id="WP_007416936.1">
    <property type="nucleotide sequence ID" value="NZ_ABOX02000033.1"/>
</dbReference>
<dbReference type="Proteomes" id="UP000003688">
    <property type="component" value="Unassembled WGS sequence"/>
</dbReference>
<organism evidence="1 2">
    <name type="scientific">Pedosphaera parvula (strain Ellin514)</name>
    <dbReference type="NCBI Taxonomy" id="320771"/>
    <lineage>
        <taxon>Bacteria</taxon>
        <taxon>Pseudomonadati</taxon>
        <taxon>Verrucomicrobiota</taxon>
        <taxon>Pedosphaerae</taxon>
        <taxon>Pedosphaerales</taxon>
        <taxon>Pedosphaeraceae</taxon>
        <taxon>Pedosphaera</taxon>
    </lineage>
</organism>
<protein>
    <submittedName>
        <fullName evidence="1">Uncharacterized protein</fullName>
    </submittedName>
</protein>
<dbReference type="InterPro" id="IPR012347">
    <property type="entry name" value="Ferritin-like"/>
</dbReference>
<dbReference type="SUPFAM" id="SSF47240">
    <property type="entry name" value="Ferritin-like"/>
    <property type="match status" value="1"/>
</dbReference>
<accession>B9XM97</accession>
<evidence type="ECO:0000313" key="1">
    <source>
        <dbReference type="EMBL" id="EEF59090.1"/>
    </source>
</evidence>
<dbReference type="Pfam" id="PF05974">
    <property type="entry name" value="DUF892"/>
    <property type="match status" value="1"/>
</dbReference>
<comment type="caution">
    <text evidence="1">The sequence shown here is derived from an EMBL/GenBank/DDBJ whole genome shotgun (WGS) entry which is preliminary data.</text>
</comment>
<proteinExistence type="predicted"/>
<sequence>MNDLEKLFLSELRDIYDGEQKLVEALPTMAESAESADLKSSFSKHLEETKGHVNRLEQVFRAIGQEPSRKPCTGLEGIIDEGELLSVEFKGNTALDAGLISTGQKAEHYEITTYGTLCTWAKELGNERVLALLKMNLSEEKEADEKLSEIAKNLCNLEAISHDTEKKGETVASVEKVVTAGV</sequence>
<dbReference type="EMBL" id="ABOX02000033">
    <property type="protein sequence ID" value="EEF59090.1"/>
    <property type="molecule type" value="Genomic_DNA"/>
</dbReference>
<reference evidence="1 2" key="1">
    <citation type="journal article" date="2011" name="J. Bacteriol.">
        <title>Genome sequence of 'Pedosphaera parvula' Ellin514, an aerobic Verrucomicrobial isolate from pasture soil.</title>
        <authorList>
            <person name="Kant R."/>
            <person name="van Passel M.W."/>
            <person name="Sangwan P."/>
            <person name="Palva A."/>
            <person name="Lucas S."/>
            <person name="Copeland A."/>
            <person name="Lapidus A."/>
            <person name="Glavina Del Rio T."/>
            <person name="Dalin E."/>
            <person name="Tice H."/>
            <person name="Bruce D."/>
            <person name="Goodwin L."/>
            <person name="Pitluck S."/>
            <person name="Chertkov O."/>
            <person name="Larimer F.W."/>
            <person name="Land M.L."/>
            <person name="Hauser L."/>
            <person name="Brettin T.S."/>
            <person name="Detter J.C."/>
            <person name="Han S."/>
            <person name="de Vos W.M."/>
            <person name="Janssen P.H."/>
            <person name="Smidt H."/>
        </authorList>
    </citation>
    <scope>NUCLEOTIDE SEQUENCE [LARGE SCALE GENOMIC DNA]</scope>
    <source>
        <strain evidence="1 2">Ellin514</strain>
    </source>
</reference>
<dbReference type="InterPro" id="IPR047114">
    <property type="entry name" value="YciF"/>
</dbReference>